<dbReference type="AlphaFoldDB" id="A0A1H3FL78"/>
<name>A0A1H3FL78_9EURY</name>
<gene>
    <name evidence="1" type="ORF">SAMN04487946_10436</name>
</gene>
<dbReference type="Gene3D" id="1.10.10.10">
    <property type="entry name" value="Winged helix-like DNA-binding domain superfamily/Winged helix DNA-binding domain"/>
    <property type="match status" value="1"/>
</dbReference>
<dbReference type="InterPro" id="IPR055766">
    <property type="entry name" value="DUF7342"/>
</dbReference>
<protein>
    <submittedName>
        <fullName evidence="1">Helix-turn-helix domain-containing protein</fullName>
    </submittedName>
</protein>
<dbReference type="InterPro" id="IPR036388">
    <property type="entry name" value="WH-like_DNA-bd_sf"/>
</dbReference>
<dbReference type="Proteomes" id="UP000199170">
    <property type="component" value="Unassembled WGS sequence"/>
</dbReference>
<dbReference type="CDD" id="cd00090">
    <property type="entry name" value="HTH_ARSR"/>
    <property type="match status" value="1"/>
</dbReference>
<dbReference type="OrthoDB" id="10985at2157"/>
<evidence type="ECO:0000313" key="2">
    <source>
        <dbReference type="Proteomes" id="UP000199170"/>
    </source>
</evidence>
<evidence type="ECO:0000313" key="1">
    <source>
        <dbReference type="EMBL" id="SDX91812.1"/>
    </source>
</evidence>
<dbReference type="EMBL" id="FNPB01000004">
    <property type="protein sequence ID" value="SDX91812.1"/>
    <property type="molecule type" value="Genomic_DNA"/>
</dbReference>
<dbReference type="SUPFAM" id="SSF46785">
    <property type="entry name" value="Winged helix' DNA-binding domain"/>
    <property type="match status" value="1"/>
</dbReference>
<dbReference type="InterPro" id="IPR011991">
    <property type="entry name" value="ArsR-like_HTH"/>
</dbReference>
<dbReference type="RefSeq" id="WP_089766624.1">
    <property type="nucleotide sequence ID" value="NZ_FNPB01000004.1"/>
</dbReference>
<organism evidence="1 2">
    <name type="scientific">Halobellus clavatus</name>
    <dbReference type="NCBI Taxonomy" id="660517"/>
    <lineage>
        <taxon>Archaea</taxon>
        <taxon>Methanobacteriati</taxon>
        <taxon>Methanobacteriota</taxon>
        <taxon>Stenosarchaea group</taxon>
        <taxon>Halobacteria</taxon>
        <taxon>Halobacteriales</taxon>
        <taxon>Haloferacaceae</taxon>
        <taxon>Halobellus</taxon>
    </lineage>
</organism>
<proteinExistence type="predicted"/>
<dbReference type="InterPro" id="IPR036390">
    <property type="entry name" value="WH_DNA-bd_sf"/>
</dbReference>
<dbReference type="Pfam" id="PF24033">
    <property type="entry name" value="DUF7342"/>
    <property type="match status" value="1"/>
</dbReference>
<accession>A0A1H3FL78</accession>
<keyword evidence="2" id="KW-1185">Reference proteome</keyword>
<sequence length="122" mass="13056">MCANPLSDAIEPDCQTVFGALTSEPCRSILQSLERPLTASEVAEHCGLAEGTTYRALERLVDAGLLRKQERERAATYAIDFDEVVVSADGDDLDLEVTGPSRSAAEQLSVLWDSVQEEAGGG</sequence>
<reference evidence="2" key="1">
    <citation type="submission" date="2016-10" db="EMBL/GenBank/DDBJ databases">
        <authorList>
            <person name="Varghese N."/>
            <person name="Submissions S."/>
        </authorList>
    </citation>
    <scope>NUCLEOTIDE SEQUENCE [LARGE SCALE GENOMIC DNA]</scope>
    <source>
        <strain evidence="2">CGMCC 1.10118</strain>
    </source>
</reference>